<protein>
    <recommendedName>
        <fullName evidence="4">Wzy</fullName>
    </recommendedName>
</protein>
<reference evidence="2 3" key="1">
    <citation type="submission" date="2020-07" db="EMBL/GenBank/DDBJ databases">
        <title>Genomic diversity of species in the Neisseriaceae family.</title>
        <authorList>
            <person name="Vincent A.T."/>
            <person name="Bernet E."/>
            <person name="Veyrier F.J."/>
        </authorList>
    </citation>
    <scope>NUCLEOTIDE SEQUENCE [LARGE SCALE GENOMIC DNA]</scope>
    <source>
        <strain evidence="2 3">DSM 22244</strain>
    </source>
</reference>
<feature type="transmembrane region" description="Helical" evidence="1">
    <location>
        <begin position="6"/>
        <end position="38"/>
    </location>
</feature>
<gene>
    <name evidence="2" type="ORF">H3L94_06065</name>
</gene>
<keyword evidence="1" id="KW-0472">Membrane</keyword>
<feature type="transmembrane region" description="Helical" evidence="1">
    <location>
        <begin position="88"/>
        <end position="108"/>
    </location>
</feature>
<proteinExistence type="predicted"/>
<evidence type="ECO:0008006" key="4">
    <source>
        <dbReference type="Google" id="ProtNLM"/>
    </source>
</evidence>
<feature type="transmembrane region" description="Helical" evidence="1">
    <location>
        <begin position="54"/>
        <end position="76"/>
    </location>
</feature>
<feature type="transmembrane region" description="Helical" evidence="1">
    <location>
        <begin position="120"/>
        <end position="138"/>
    </location>
</feature>
<dbReference type="KEGG" id="nsg:H3L94_06065"/>
<keyword evidence="1" id="KW-1133">Transmembrane helix</keyword>
<dbReference type="EMBL" id="CP059567">
    <property type="protein sequence ID" value="QMT39451.1"/>
    <property type="molecule type" value="Genomic_DNA"/>
</dbReference>
<sequence length="414" mass="47842">MKIITYILSFFIIFNFPIPLIHSSLAISIFVLLAIFLISKDFQKEIFKLLKNKFLFCSLLGTFLLIPIGISIAIIHETFDFSILKSNTLTIVTIVTTIFLFPLINKYIIKNQDNTKEMALFIINIMAIQSAIEILAFLSPTVLSIVRFFQKEIVINLGIGYNNLRALALTGNPFFSLSSAFGLTFILLFFSYSKEKEYWATLNFIYLFLLILIGSFFSGRTAFVGLIFGISYFLLSEKNILSKIKNLIIIILLITIFLLIFYVAIPDFIRIKIDNNLLPFIFEFLYNYSETGKLSTQSTDVLLNRMYFQLSFDTLLFGDGRYTNIDGSYYMHTDSGYMRNLLFYGLFGLVYIIIIQWSFHIRIFIIKEYRLLSIITFLYYLTLHYKGEALLYIPAIMSIQTLLLLASIKFRSGS</sequence>
<feature type="transmembrane region" description="Helical" evidence="1">
    <location>
        <begin position="247"/>
        <end position="265"/>
    </location>
</feature>
<feature type="transmembrane region" description="Helical" evidence="1">
    <location>
        <begin position="204"/>
        <end position="235"/>
    </location>
</feature>
<accession>A0A7D7S6W3</accession>
<dbReference type="Proteomes" id="UP000514752">
    <property type="component" value="Chromosome"/>
</dbReference>
<feature type="transmembrane region" description="Helical" evidence="1">
    <location>
        <begin position="389"/>
        <end position="408"/>
    </location>
</feature>
<organism evidence="2 3">
    <name type="scientific">Neisseria shayeganii</name>
    <dbReference type="NCBI Taxonomy" id="607712"/>
    <lineage>
        <taxon>Bacteria</taxon>
        <taxon>Pseudomonadati</taxon>
        <taxon>Pseudomonadota</taxon>
        <taxon>Betaproteobacteria</taxon>
        <taxon>Neisseriales</taxon>
        <taxon>Neisseriaceae</taxon>
        <taxon>Neisseria</taxon>
    </lineage>
</organism>
<dbReference type="AlphaFoldDB" id="A0A7D7S6W3"/>
<feature type="transmembrane region" description="Helical" evidence="1">
    <location>
        <begin position="174"/>
        <end position="192"/>
    </location>
</feature>
<evidence type="ECO:0000313" key="3">
    <source>
        <dbReference type="Proteomes" id="UP000514752"/>
    </source>
</evidence>
<name>A0A7D7S6W3_9NEIS</name>
<evidence type="ECO:0000313" key="2">
    <source>
        <dbReference type="EMBL" id="QMT39451.1"/>
    </source>
</evidence>
<keyword evidence="1" id="KW-0812">Transmembrane</keyword>
<feature type="transmembrane region" description="Helical" evidence="1">
    <location>
        <begin position="341"/>
        <end position="359"/>
    </location>
</feature>
<evidence type="ECO:0000256" key="1">
    <source>
        <dbReference type="SAM" id="Phobius"/>
    </source>
</evidence>
<dbReference type="RefSeq" id="WP_182121285.1">
    <property type="nucleotide sequence ID" value="NZ_CP059567.1"/>
</dbReference>